<dbReference type="OrthoDB" id="10042731at2759"/>
<evidence type="ECO:0000256" key="4">
    <source>
        <dbReference type="ARBA" id="ARBA00022989"/>
    </source>
</evidence>
<dbReference type="InParanoid" id="A0A6P7HP64"/>
<keyword evidence="5 9" id="KW-0297">G-protein coupled receptor</keyword>
<keyword evidence="3 9" id="KW-0812">Transmembrane</keyword>
<dbReference type="GO" id="GO:0005886">
    <property type="term" value="C:plasma membrane"/>
    <property type="evidence" value="ECO:0007669"/>
    <property type="project" value="UniProtKB-SubCell"/>
</dbReference>
<dbReference type="Pfam" id="PF00001">
    <property type="entry name" value="7tm_1"/>
    <property type="match status" value="1"/>
</dbReference>
<evidence type="ECO:0000256" key="9">
    <source>
        <dbReference type="RuleBase" id="RU000688"/>
    </source>
</evidence>
<protein>
    <submittedName>
        <fullName evidence="13">Trace amine-associated receptor 13c-like</fullName>
    </submittedName>
</protein>
<name>A0A6P7HP64_9TELE</name>
<dbReference type="PROSITE" id="PS00237">
    <property type="entry name" value="G_PROTEIN_RECEP_F1_1"/>
    <property type="match status" value="1"/>
</dbReference>
<feature type="transmembrane region" description="Helical" evidence="10">
    <location>
        <begin position="410"/>
        <end position="433"/>
    </location>
</feature>
<evidence type="ECO:0000256" key="6">
    <source>
        <dbReference type="ARBA" id="ARBA00023136"/>
    </source>
</evidence>
<dbReference type="Proteomes" id="UP000515145">
    <property type="component" value="Chromosome 21"/>
</dbReference>
<evidence type="ECO:0000256" key="8">
    <source>
        <dbReference type="ARBA" id="ARBA00023224"/>
    </source>
</evidence>
<dbReference type="InterPro" id="IPR050569">
    <property type="entry name" value="TAAR"/>
</dbReference>
<feature type="transmembrane region" description="Helical" evidence="10">
    <location>
        <begin position="325"/>
        <end position="349"/>
    </location>
</feature>
<keyword evidence="12" id="KW-1185">Reference proteome</keyword>
<dbReference type="SMART" id="SM01381">
    <property type="entry name" value="7TM_GPCR_Srsx"/>
    <property type="match status" value="1"/>
</dbReference>
<dbReference type="Gene3D" id="1.20.1070.10">
    <property type="entry name" value="Rhodopsin 7-helix transmembrane proteins"/>
    <property type="match status" value="1"/>
</dbReference>
<evidence type="ECO:0000313" key="12">
    <source>
        <dbReference type="Proteomes" id="UP000515145"/>
    </source>
</evidence>
<dbReference type="PANTHER" id="PTHR24249:SF381">
    <property type="entry name" value="TRACE AMINE ASSOCIATED RECEPTOR 19P-RELATED"/>
    <property type="match status" value="1"/>
</dbReference>
<reference evidence="13" key="1">
    <citation type="submission" date="2025-08" db="UniProtKB">
        <authorList>
            <consortium name="RefSeq"/>
        </authorList>
    </citation>
    <scope>IDENTIFICATION</scope>
</reference>
<feature type="transmembrane region" description="Helical" evidence="10">
    <location>
        <begin position="201"/>
        <end position="226"/>
    </location>
</feature>
<feature type="domain" description="G-protein coupled receptors family 1 profile" evidence="11">
    <location>
        <begin position="181"/>
        <end position="430"/>
    </location>
</feature>
<dbReference type="PRINTS" id="PR00237">
    <property type="entry name" value="GPCRRHODOPSN"/>
</dbReference>
<gene>
    <name evidence="13" type="primary">LOC114426911</name>
</gene>
<evidence type="ECO:0000313" key="13">
    <source>
        <dbReference type="RefSeq" id="XP_028250394.1"/>
    </source>
</evidence>
<feature type="transmembrane region" description="Helical" evidence="10">
    <location>
        <begin position="382"/>
        <end position="404"/>
    </location>
</feature>
<dbReference type="GO" id="GO:0001594">
    <property type="term" value="F:trace-amine receptor activity"/>
    <property type="evidence" value="ECO:0007669"/>
    <property type="project" value="TreeGrafter"/>
</dbReference>
<keyword evidence="2" id="KW-1003">Cell membrane</keyword>
<keyword evidence="7 9" id="KW-0675">Receptor</keyword>
<evidence type="ECO:0000256" key="1">
    <source>
        <dbReference type="ARBA" id="ARBA00004651"/>
    </source>
</evidence>
<keyword evidence="8 9" id="KW-0807">Transducer</keyword>
<feature type="transmembrane region" description="Helical" evidence="10">
    <location>
        <begin position="238"/>
        <end position="259"/>
    </location>
</feature>
<dbReference type="InterPro" id="IPR000276">
    <property type="entry name" value="GPCR_Rhodpsn"/>
</dbReference>
<feature type="transmembrane region" description="Helical" evidence="10">
    <location>
        <begin position="165"/>
        <end position="189"/>
    </location>
</feature>
<dbReference type="AlphaFoldDB" id="A0A6P7HP64"/>
<keyword evidence="4 10" id="KW-1133">Transmembrane helix</keyword>
<dbReference type="RefSeq" id="XP_028250394.1">
    <property type="nucleotide sequence ID" value="XM_028394593.1"/>
</dbReference>
<organism evidence="12 13">
    <name type="scientific">Parambassis ranga</name>
    <name type="common">Indian glassy fish</name>
    <dbReference type="NCBI Taxonomy" id="210632"/>
    <lineage>
        <taxon>Eukaryota</taxon>
        <taxon>Metazoa</taxon>
        <taxon>Chordata</taxon>
        <taxon>Craniata</taxon>
        <taxon>Vertebrata</taxon>
        <taxon>Euteleostomi</taxon>
        <taxon>Actinopterygii</taxon>
        <taxon>Neopterygii</taxon>
        <taxon>Teleostei</taxon>
        <taxon>Neoteleostei</taxon>
        <taxon>Acanthomorphata</taxon>
        <taxon>Ovalentaria</taxon>
        <taxon>Ambassidae</taxon>
        <taxon>Parambassis</taxon>
    </lineage>
</organism>
<keyword evidence="6 10" id="KW-0472">Membrane</keyword>
<evidence type="ECO:0000256" key="7">
    <source>
        <dbReference type="ARBA" id="ARBA00023170"/>
    </source>
</evidence>
<dbReference type="PANTHER" id="PTHR24249">
    <property type="entry name" value="HISTAMINE RECEPTOR-RELATED G-PROTEIN COUPLED RECEPTOR"/>
    <property type="match status" value="1"/>
</dbReference>
<comment type="subcellular location">
    <subcellularLocation>
        <location evidence="1">Cell membrane</location>
        <topology evidence="1">Multi-pass membrane protein</topology>
    </subcellularLocation>
</comment>
<dbReference type="CDD" id="cd15055">
    <property type="entry name" value="7tmA_TAARs"/>
    <property type="match status" value="1"/>
</dbReference>
<evidence type="ECO:0000256" key="10">
    <source>
        <dbReference type="SAM" id="Phobius"/>
    </source>
</evidence>
<evidence type="ECO:0000256" key="3">
    <source>
        <dbReference type="ARBA" id="ARBA00022692"/>
    </source>
</evidence>
<accession>A0A6P7HP64</accession>
<evidence type="ECO:0000256" key="5">
    <source>
        <dbReference type="ARBA" id="ARBA00023040"/>
    </source>
</evidence>
<feature type="transmembrane region" description="Helical" evidence="10">
    <location>
        <begin position="280"/>
        <end position="299"/>
    </location>
</feature>
<proteinExistence type="inferred from homology"/>
<dbReference type="InterPro" id="IPR017452">
    <property type="entry name" value="GPCR_Rhodpsn_7TM"/>
</dbReference>
<comment type="similarity">
    <text evidence="9">Belongs to the G-protein coupled receptor 1 family.</text>
</comment>
<dbReference type="PROSITE" id="PS50262">
    <property type="entry name" value="G_PROTEIN_RECEP_F1_2"/>
    <property type="match status" value="1"/>
</dbReference>
<sequence>MHEAARVVYSREQLFALRSAVVFPRDRHQIPPELVRKTRRGCSAGKKRRDKKRCFRPALPTVTMGNVRSLPNKMDELAALTPHQREYMESSVLLFSETWLTQNIPDSTLLLENFHLLRADRTADSDRELSVLQLLSLRMENQELCFPELLNASCKKPTLHWADAVFMNMLLSFISLITTALNLLVIISVSHFRMLQTPTNIFLLSLAVTDFLVGLLVMTATIYLRTSCWYFGDIMCSLYSYVHVIILCSSVAIMVFISADRYVAICDPLHYPTRVTERRAKLWVCLCWLSSVLFTTVILSQDLGHPGKFKLCHGRCFAYPDPIGFIFYLVLTFIVPITVIVVLYMRVFVVAVSQARAMRSHVTAVSVTVTAKKSELKAARTLGVLVVVFLMCYCPYYIFFFINIESNKTWMIALLCYIVYFNSCLNPLIYALFYPWFRKAVKLIVTLQILQPGSCDINIL</sequence>
<evidence type="ECO:0000259" key="11">
    <source>
        <dbReference type="PROSITE" id="PS50262"/>
    </source>
</evidence>
<dbReference type="GeneID" id="114426911"/>
<dbReference type="SUPFAM" id="SSF81321">
    <property type="entry name" value="Family A G protein-coupled receptor-like"/>
    <property type="match status" value="1"/>
</dbReference>
<evidence type="ECO:0000256" key="2">
    <source>
        <dbReference type="ARBA" id="ARBA00022475"/>
    </source>
</evidence>